<dbReference type="GO" id="GO:0033781">
    <property type="term" value="F:cholesterol 24-hydroxylase activity"/>
    <property type="evidence" value="ECO:0007669"/>
    <property type="project" value="InterPro"/>
</dbReference>
<dbReference type="InterPro" id="IPR017972">
    <property type="entry name" value="Cyt_P450_CS"/>
</dbReference>
<keyword evidence="4" id="KW-0472">Membrane</keyword>
<keyword evidence="2 3" id="KW-0479">Metal-binding</keyword>
<dbReference type="CDD" id="cd20613">
    <property type="entry name" value="CYP46A1-like"/>
    <property type="match status" value="1"/>
</dbReference>
<keyword evidence="4" id="KW-0812">Transmembrane</keyword>
<dbReference type="InterPro" id="IPR036396">
    <property type="entry name" value="Cyt_P450_sf"/>
</dbReference>
<evidence type="ECO:0000256" key="2">
    <source>
        <dbReference type="PIRSR" id="PIRSR602401-1"/>
    </source>
</evidence>
<keyword evidence="6" id="KW-1185">Reference proteome</keyword>
<dbReference type="InterPro" id="IPR039983">
    <property type="entry name" value="CYP46A1"/>
</dbReference>
<dbReference type="OrthoDB" id="1470350at2759"/>
<comment type="cofactor">
    <cofactor evidence="2">
        <name>heme</name>
        <dbReference type="ChEBI" id="CHEBI:30413"/>
    </cofactor>
</comment>
<evidence type="ECO:0000256" key="3">
    <source>
        <dbReference type="RuleBase" id="RU000461"/>
    </source>
</evidence>
<comment type="similarity">
    <text evidence="1 3">Belongs to the cytochrome P450 family.</text>
</comment>
<sequence>MFTLELLQYALLVLLAVSIGVFFSLCIYIYYKHAQYRHLPGPKRSSFFFGNVSEVRPIYEKNVPFVQVIWELQQKYGPVFAFYFFHKVLVFINDPTTVKTLLMNNIHTKPETYDLFYDLYGTRFLGRGLLTERNHEKWHERRKIFNPAFHRKELIQLMGYFNTSSDKLVLKLKRDADTGKSVPLMDGLCRATLDVIAKAGFGMEQELILEDSRFIDAIETSLRGMLHKFQRPFDWMNPAHWKKRKVIQEAVQFLREYGKALILKTKDDSLSRDQHSNNILSNIMKHFQQSGGSFDAETMVDEFLTFFVAGQETTSNLLGFTLLELGRRPEIAKRVQDEIEAIVGHKEFVEYQDVLKMEYTSLVLKETLRLYPPASGTSRNNAHDIISCGYVIPAGTNCQLNHFVMCRMEEFFKRPLEYDPERFLRDEDQPLYAYFPFSLGTRSCIGQQFALIEARVILAKLYQNFDFKLDPLQSFEILDQLTLKPKGLCRNFIYNKQKV</sequence>
<evidence type="ECO:0000313" key="5">
    <source>
        <dbReference type="EMBL" id="KAJ8045982.1"/>
    </source>
</evidence>
<evidence type="ECO:0000256" key="4">
    <source>
        <dbReference type="SAM" id="Phobius"/>
    </source>
</evidence>
<proteinExistence type="inferred from homology"/>
<dbReference type="GO" id="GO:0005506">
    <property type="term" value="F:iron ion binding"/>
    <property type="evidence" value="ECO:0007669"/>
    <property type="project" value="InterPro"/>
</dbReference>
<dbReference type="InterPro" id="IPR001128">
    <property type="entry name" value="Cyt_P450"/>
</dbReference>
<evidence type="ECO:0000313" key="6">
    <source>
        <dbReference type="Proteomes" id="UP001152320"/>
    </source>
</evidence>
<dbReference type="Proteomes" id="UP001152320">
    <property type="component" value="Chromosome 3"/>
</dbReference>
<feature type="transmembrane region" description="Helical" evidence="4">
    <location>
        <begin position="6"/>
        <end position="31"/>
    </location>
</feature>
<dbReference type="Gene3D" id="1.10.630.10">
    <property type="entry name" value="Cytochrome P450"/>
    <property type="match status" value="1"/>
</dbReference>
<accession>A0A9Q1CII2</accession>
<dbReference type="Pfam" id="PF00067">
    <property type="entry name" value="p450"/>
    <property type="match status" value="1"/>
</dbReference>
<keyword evidence="3" id="KW-0503">Monooxygenase</keyword>
<dbReference type="PRINTS" id="PR00385">
    <property type="entry name" value="P450"/>
</dbReference>
<keyword evidence="2 3" id="KW-0349">Heme</keyword>
<dbReference type="GO" id="GO:0006707">
    <property type="term" value="P:cholesterol catabolic process"/>
    <property type="evidence" value="ECO:0007669"/>
    <property type="project" value="InterPro"/>
</dbReference>
<gene>
    <name evidence="5" type="ORF">HOLleu_09122</name>
</gene>
<dbReference type="GO" id="GO:0020037">
    <property type="term" value="F:heme binding"/>
    <property type="evidence" value="ECO:0007669"/>
    <property type="project" value="InterPro"/>
</dbReference>
<dbReference type="PANTHER" id="PTHR24293:SF0">
    <property type="entry name" value="CYP46A1 PROTEIN-RELATED"/>
    <property type="match status" value="1"/>
</dbReference>
<dbReference type="AlphaFoldDB" id="A0A9Q1CII2"/>
<feature type="binding site" description="axial binding residue" evidence="2">
    <location>
        <position position="444"/>
    </location>
    <ligand>
        <name>heme</name>
        <dbReference type="ChEBI" id="CHEBI:30413"/>
    </ligand>
    <ligandPart>
        <name>Fe</name>
        <dbReference type="ChEBI" id="CHEBI:18248"/>
    </ligandPart>
</feature>
<dbReference type="PRINTS" id="PR00463">
    <property type="entry name" value="EP450I"/>
</dbReference>
<evidence type="ECO:0000256" key="1">
    <source>
        <dbReference type="ARBA" id="ARBA00010617"/>
    </source>
</evidence>
<keyword evidence="3" id="KW-0560">Oxidoreductase</keyword>
<dbReference type="InterPro" id="IPR002401">
    <property type="entry name" value="Cyt_P450_E_grp-I"/>
</dbReference>
<dbReference type="EMBL" id="JAIZAY010000003">
    <property type="protein sequence ID" value="KAJ8045982.1"/>
    <property type="molecule type" value="Genomic_DNA"/>
</dbReference>
<reference evidence="5" key="1">
    <citation type="submission" date="2021-10" db="EMBL/GenBank/DDBJ databases">
        <title>Tropical sea cucumber genome reveals ecological adaptation and Cuvierian tubules defense mechanism.</title>
        <authorList>
            <person name="Chen T."/>
        </authorList>
    </citation>
    <scope>NUCLEOTIDE SEQUENCE</scope>
    <source>
        <strain evidence="5">Nanhai2018</strain>
        <tissue evidence="5">Muscle</tissue>
    </source>
</reference>
<comment type="caution">
    <text evidence="5">The sequence shown here is derived from an EMBL/GenBank/DDBJ whole genome shotgun (WGS) entry which is preliminary data.</text>
</comment>
<dbReference type="PROSITE" id="PS00086">
    <property type="entry name" value="CYTOCHROME_P450"/>
    <property type="match status" value="1"/>
</dbReference>
<protein>
    <submittedName>
        <fullName evidence="5">Cholesterol 24-hydroxylase</fullName>
    </submittedName>
</protein>
<dbReference type="PANTHER" id="PTHR24293">
    <property type="entry name" value="CYTOCHROME P450 FAMILY 46 SUBFAMILY A"/>
    <property type="match status" value="1"/>
</dbReference>
<name>A0A9Q1CII2_HOLLE</name>
<keyword evidence="2 3" id="KW-0408">Iron</keyword>
<keyword evidence="4" id="KW-1133">Transmembrane helix</keyword>
<organism evidence="5 6">
    <name type="scientific">Holothuria leucospilota</name>
    <name type="common">Black long sea cucumber</name>
    <name type="synonym">Mertensiothuria leucospilota</name>
    <dbReference type="NCBI Taxonomy" id="206669"/>
    <lineage>
        <taxon>Eukaryota</taxon>
        <taxon>Metazoa</taxon>
        <taxon>Echinodermata</taxon>
        <taxon>Eleutherozoa</taxon>
        <taxon>Echinozoa</taxon>
        <taxon>Holothuroidea</taxon>
        <taxon>Aspidochirotacea</taxon>
        <taxon>Aspidochirotida</taxon>
        <taxon>Holothuriidae</taxon>
        <taxon>Holothuria</taxon>
    </lineage>
</organism>
<dbReference type="SUPFAM" id="SSF48264">
    <property type="entry name" value="Cytochrome P450"/>
    <property type="match status" value="1"/>
</dbReference>